<evidence type="ECO:0000259" key="1">
    <source>
        <dbReference type="Pfam" id="PF12680"/>
    </source>
</evidence>
<sequence length="111" mass="12833">MLKKLTQQYIEAFNDRNLEGVANLLDENFALEDPVIKRLEGKDKCLESISNIFNSCKTLSFGAKNIYQDLDTTFIEFSLTIDNTILKGIDVICWQGNKIKEMRAYVYEIQK</sequence>
<dbReference type="Gene3D" id="3.10.450.50">
    <property type="match status" value="1"/>
</dbReference>
<keyword evidence="2" id="KW-0413">Isomerase</keyword>
<comment type="caution">
    <text evidence="2">The sequence shown here is derived from an EMBL/GenBank/DDBJ whole genome shotgun (WGS) entry which is preliminary data.</text>
</comment>
<dbReference type="Proteomes" id="UP000037997">
    <property type="component" value="Unassembled WGS sequence"/>
</dbReference>
<name>A0A0N1EL97_9HELI</name>
<evidence type="ECO:0000313" key="3">
    <source>
        <dbReference type="Proteomes" id="UP000037997"/>
    </source>
</evidence>
<dbReference type="EMBL" id="JNOC01000029">
    <property type="protein sequence ID" value="KPH55980.1"/>
    <property type="molecule type" value="Genomic_DNA"/>
</dbReference>
<gene>
    <name evidence="2" type="ORF">HPU229334_05485</name>
</gene>
<evidence type="ECO:0000313" key="2">
    <source>
        <dbReference type="EMBL" id="KPH55980.1"/>
    </source>
</evidence>
<dbReference type="AlphaFoldDB" id="A0A0N1EL97"/>
<feature type="domain" description="SnoaL-like" evidence="1">
    <location>
        <begin position="7"/>
        <end position="101"/>
    </location>
</feature>
<dbReference type="InterPro" id="IPR037401">
    <property type="entry name" value="SnoaL-like"/>
</dbReference>
<accession>A0A0N1EL97</accession>
<organism evidence="2 3">
    <name type="scientific">Helicobacter pullorum</name>
    <dbReference type="NCBI Taxonomy" id="35818"/>
    <lineage>
        <taxon>Bacteria</taxon>
        <taxon>Pseudomonadati</taxon>
        <taxon>Campylobacterota</taxon>
        <taxon>Epsilonproteobacteria</taxon>
        <taxon>Campylobacterales</taxon>
        <taxon>Helicobacteraceae</taxon>
        <taxon>Helicobacter</taxon>
    </lineage>
</organism>
<proteinExistence type="predicted"/>
<dbReference type="PATRIC" id="fig|35818.11.peg.1082"/>
<dbReference type="RefSeq" id="WP_054197889.1">
    <property type="nucleotide sequence ID" value="NZ_JNOC01000029.1"/>
</dbReference>
<dbReference type="Pfam" id="PF12680">
    <property type="entry name" value="SnoaL_2"/>
    <property type="match status" value="1"/>
</dbReference>
<dbReference type="GO" id="GO:0016853">
    <property type="term" value="F:isomerase activity"/>
    <property type="evidence" value="ECO:0007669"/>
    <property type="project" value="UniProtKB-KW"/>
</dbReference>
<protein>
    <submittedName>
        <fullName evidence="2">Ketosteroid isomerase</fullName>
    </submittedName>
</protein>
<dbReference type="SUPFAM" id="SSF54427">
    <property type="entry name" value="NTF2-like"/>
    <property type="match status" value="1"/>
</dbReference>
<reference evidence="2 3" key="1">
    <citation type="submission" date="2014-06" db="EMBL/GenBank/DDBJ databases">
        <title>Helicobacter pullorum isolates in fresh chicken meat - phenotypic and genotypic features.</title>
        <authorList>
            <person name="Borges V."/>
            <person name="Santos A."/>
            <person name="Correia C.B."/>
            <person name="Saraiva M."/>
            <person name="Menard A."/>
            <person name="Vieira L."/>
            <person name="Sampaio D.A."/>
            <person name="Gomes J.P."/>
            <person name="Oleastro M."/>
        </authorList>
    </citation>
    <scope>NUCLEOTIDE SEQUENCE [LARGE SCALE GENOMIC DNA]</scope>
    <source>
        <strain evidence="2 3">229334/12</strain>
    </source>
</reference>
<dbReference type="InterPro" id="IPR032710">
    <property type="entry name" value="NTF2-like_dom_sf"/>
</dbReference>